<dbReference type="RefSeq" id="WP_103466675.1">
    <property type="nucleotide sequence ID" value="NZ_PPXC01000013.1"/>
</dbReference>
<evidence type="ECO:0000313" key="3">
    <source>
        <dbReference type="Proteomes" id="UP000237061"/>
    </source>
</evidence>
<organism evidence="2 3">
    <name type="scientific">Arthrobacter glacialis</name>
    <dbReference type="NCBI Taxonomy" id="1664"/>
    <lineage>
        <taxon>Bacteria</taxon>
        <taxon>Bacillati</taxon>
        <taxon>Actinomycetota</taxon>
        <taxon>Actinomycetes</taxon>
        <taxon>Micrococcales</taxon>
        <taxon>Micrococcaceae</taxon>
        <taxon>Arthrobacter</taxon>
    </lineage>
</organism>
<sequence>MTKEGSPQPLDWYITVTFTTKTPMDSEAGFDILDALAEHHASAALSTDGGSISLTVSAPDAVQAAALIPQILAKAQPITRAVTVVTLEILSEDAFQASLDEPEIPDLVGLTEIAEMAGVSRQRANAIVKQDSFPAPVLTLAAGQFRTRAAVQNWVENWTRRPGRKPGTSPTPRANA</sequence>
<evidence type="ECO:0008006" key="4">
    <source>
        <dbReference type="Google" id="ProtNLM"/>
    </source>
</evidence>
<reference evidence="2 3" key="1">
    <citation type="submission" date="2018-01" db="EMBL/GenBank/DDBJ databases">
        <title>Arthrobacter sp. nov., from glaciers in China.</title>
        <authorList>
            <person name="Liu Q."/>
            <person name="Xin Y.-H."/>
        </authorList>
    </citation>
    <scope>NUCLEOTIDE SEQUENCE [LARGE SCALE GENOMIC DNA]</scope>
    <source>
        <strain evidence="2 3">HLT2-12-2</strain>
    </source>
</reference>
<evidence type="ECO:0000256" key="1">
    <source>
        <dbReference type="SAM" id="MobiDB-lite"/>
    </source>
</evidence>
<name>A0A2S3ZTF5_ARTGL</name>
<comment type="caution">
    <text evidence="2">The sequence shown here is derived from an EMBL/GenBank/DDBJ whole genome shotgun (WGS) entry which is preliminary data.</text>
</comment>
<keyword evidence="3" id="KW-1185">Reference proteome</keyword>
<feature type="region of interest" description="Disordered" evidence="1">
    <location>
        <begin position="157"/>
        <end position="176"/>
    </location>
</feature>
<evidence type="ECO:0000313" key="2">
    <source>
        <dbReference type="EMBL" id="POH72453.1"/>
    </source>
</evidence>
<dbReference type="EMBL" id="PPXC01000013">
    <property type="protein sequence ID" value="POH72453.1"/>
    <property type="molecule type" value="Genomic_DNA"/>
</dbReference>
<proteinExistence type="predicted"/>
<gene>
    <name evidence="2" type="ORF">CVS27_15060</name>
</gene>
<protein>
    <recommendedName>
        <fullName evidence="4">DNA-binding protein</fullName>
    </recommendedName>
</protein>
<dbReference type="AlphaFoldDB" id="A0A2S3ZTF5"/>
<accession>A0A2S3ZTF5</accession>
<dbReference type="Proteomes" id="UP000237061">
    <property type="component" value="Unassembled WGS sequence"/>
</dbReference>